<comment type="caution">
    <text evidence="1">The sequence shown here is derived from an EMBL/GenBank/DDBJ whole genome shotgun (WGS) entry which is preliminary data.</text>
</comment>
<reference evidence="2" key="1">
    <citation type="submission" date="2018-05" db="EMBL/GenBank/DDBJ databases">
        <authorList>
            <person name="Li X."/>
        </authorList>
    </citation>
    <scope>NUCLEOTIDE SEQUENCE [LARGE SCALE GENOMIC DNA]</scope>
    <source>
        <strain evidence="2">LX32</strain>
    </source>
</reference>
<accession>A0A328AK39</accession>
<proteinExistence type="predicted"/>
<protein>
    <recommendedName>
        <fullName evidence="3">Terminase</fullName>
    </recommendedName>
</protein>
<sequence>MSRGGAAPLAIAPFRWDPRDYQKPLWLYLEGGGLRADVVAHRRWGKDEVALHWAATAMLRRPGTYWHLLPEASQGRKAIWDAINPHTGRKRIDEAFPLKTRSRTRDAEMMIHFRNGATWQVVGSDNYNSLVGSPPVGVVFSEWALAKPDAWSFIRPILAENGGWALFLWTPRGRGHATRAFEVRARDPEWFTLKSPATETDVFGPEQLARERAELAAEMGSEEEGEARFASEYLVDFDAAAPGAYYAGLIGEAERAGRIGRVPYDPALKVDTAWDLGIDDQTAIWFFQQAGREVRVIDYFETQGAGLQAIAREALAARPYVYGTHHLPHDVRVRELGAAGRSRLETLEGLGVRPVFVGAAMDPEERINAARLMIPLCWFDAEACGGGLERLRAYRKRWNRGTRSYGGPLHDDASHAADAFGEFAANRRGGPATPHRARRVANEPLGWMG</sequence>
<dbReference type="OrthoDB" id="479677at2"/>
<dbReference type="RefSeq" id="WP_111528627.1">
    <property type="nucleotide sequence ID" value="NZ_JBHRSG010000004.1"/>
</dbReference>
<organism evidence="1 2">
    <name type="scientific">Phenylobacterium soli</name>
    <dbReference type="NCBI Taxonomy" id="2170551"/>
    <lineage>
        <taxon>Bacteria</taxon>
        <taxon>Pseudomonadati</taxon>
        <taxon>Pseudomonadota</taxon>
        <taxon>Alphaproteobacteria</taxon>
        <taxon>Caulobacterales</taxon>
        <taxon>Caulobacteraceae</taxon>
        <taxon>Phenylobacterium</taxon>
    </lineage>
</organism>
<evidence type="ECO:0000313" key="1">
    <source>
        <dbReference type="EMBL" id="RAK54877.1"/>
    </source>
</evidence>
<evidence type="ECO:0008006" key="3">
    <source>
        <dbReference type="Google" id="ProtNLM"/>
    </source>
</evidence>
<dbReference type="EMBL" id="QFYQ01000001">
    <property type="protein sequence ID" value="RAK54877.1"/>
    <property type="molecule type" value="Genomic_DNA"/>
</dbReference>
<keyword evidence="2" id="KW-1185">Reference proteome</keyword>
<evidence type="ECO:0000313" key="2">
    <source>
        <dbReference type="Proteomes" id="UP000249254"/>
    </source>
</evidence>
<dbReference type="AlphaFoldDB" id="A0A328AK39"/>
<dbReference type="InterPro" id="IPR027417">
    <property type="entry name" value="P-loop_NTPase"/>
</dbReference>
<gene>
    <name evidence="1" type="ORF">DJ017_10240</name>
</gene>
<dbReference type="Gene3D" id="3.40.50.300">
    <property type="entry name" value="P-loop containing nucleotide triphosphate hydrolases"/>
    <property type="match status" value="1"/>
</dbReference>
<dbReference type="Proteomes" id="UP000249254">
    <property type="component" value="Unassembled WGS sequence"/>
</dbReference>
<name>A0A328AK39_9CAUL</name>